<dbReference type="NCBIfam" id="NF038340">
    <property type="entry name" value="SAR2788_fam"/>
    <property type="match status" value="1"/>
</dbReference>
<accession>A0AA95LUP7</accession>
<keyword evidence="1" id="KW-0732">Signal</keyword>
<sequence length="269" mass="30292">MKKLIIRLLVLTMLFSILPNFELTQASINSNNETDVIEVEKEIKEDFGIEVAEQLNLDVKKEDNLVVVKTDLDTTDVKVTTEMEYNIDTEAILLDGTVEENGEKVNQKFEVILHEVEENSNEFSATFIDQDTGEIYDMNTIEAQASALPLVIIAVVARYGITYAIKKYGKSAVNSAVKSKSFGQVLSSVSKLDANKRNHIMQAKHDWYKVTNNNWNDVSKVISHVMRYGSESAYGSARKKTLNMNGKTVTVTFKRINGDIRISDAWVNK</sequence>
<evidence type="ECO:0000259" key="2">
    <source>
        <dbReference type="Pfam" id="PF15534"/>
    </source>
</evidence>
<feature type="signal peptide" evidence="1">
    <location>
        <begin position="1"/>
        <end position="26"/>
    </location>
</feature>
<evidence type="ECO:0000256" key="1">
    <source>
        <dbReference type="SAM" id="SignalP"/>
    </source>
</evidence>
<dbReference type="Pfam" id="PF15534">
    <property type="entry name" value="Ntox35"/>
    <property type="match status" value="1"/>
</dbReference>
<dbReference type="EMBL" id="CP126099">
    <property type="protein sequence ID" value="WHY30135.1"/>
    <property type="molecule type" value="Genomic_DNA"/>
</dbReference>
<evidence type="ECO:0000313" key="4">
    <source>
        <dbReference type="Proteomes" id="UP001178303"/>
    </source>
</evidence>
<proteinExistence type="predicted"/>
<gene>
    <name evidence="3" type="ORF">QNH45_05020</name>
</gene>
<name>A0AA95LUP7_9BACI</name>
<dbReference type="AlphaFoldDB" id="A0AA95LUP7"/>
<feature type="domain" description="Bacterial toxin 35" evidence="2">
    <location>
        <begin position="193"/>
        <end position="267"/>
    </location>
</feature>
<dbReference type="Proteomes" id="UP001178303">
    <property type="component" value="Chromosome"/>
</dbReference>
<protein>
    <submittedName>
        <fullName evidence="3">SAR2788 family putative toxin</fullName>
    </submittedName>
</protein>
<dbReference type="RefSeq" id="WP_283884452.1">
    <property type="nucleotide sequence ID" value="NZ_CP126099.1"/>
</dbReference>
<reference evidence="3" key="1">
    <citation type="submission" date="2023-05" db="EMBL/GenBank/DDBJ databases">
        <title>Comparative genomics of Bacillaceae isolates and their secondary metabolite potential.</title>
        <authorList>
            <person name="Song L."/>
            <person name="Nielsen L.J."/>
            <person name="Mohite O."/>
            <person name="Xu X."/>
            <person name="Weber T."/>
            <person name="Kovacs A.T."/>
        </authorList>
    </citation>
    <scope>NUCLEOTIDE SEQUENCE</scope>
    <source>
        <strain evidence="3">LN15</strain>
    </source>
</reference>
<evidence type="ECO:0000313" key="3">
    <source>
        <dbReference type="EMBL" id="WHY30135.1"/>
    </source>
</evidence>
<dbReference type="InterPro" id="IPR029109">
    <property type="entry name" value="Ntox35"/>
</dbReference>
<feature type="chain" id="PRO_5041694783" evidence="1">
    <location>
        <begin position="27"/>
        <end position="269"/>
    </location>
</feature>
<organism evidence="3 4">
    <name type="scientific">Bacillus wiedmannii</name>
    <dbReference type="NCBI Taxonomy" id="1890302"/>
    <lineage>
        <taxon>Bacteria</taxon>
        <taxon>Bacillati</taxon>
        <taxon>Bacillota</taxon>
        <taxon>Bacilli</taxon>
        <taxon>Bacillales</taxon>
        <taxon>Bacillaceae</taxon>
        <taxon>Bacillus</taxon>
        <taxon>Bacillus cereus group</taxon>
    </lineage>
</organism>